<comment type="caution">
    <text evidence="1">The sequence shown here is derived from an EMBL/GenBank/DDBJ whole genome shotgun (WGS) entry which is preliminary data.</text>
</comment>
<dbReference type="RefSeq" id="WP_076572270.1">
    <property type="nucleotide sequence ID" value="NZ_FTOK01000009.1"/>
</dbReference>
<evidence type="ECO:0000313" key="2">
    <source>
        <dbReference type="Proteomes" id="UP000199777"/>
    </source>
</evidence>
<dbReference type="Proteomes" id="UP000199777">
    <property type="component" value="Unassembled WGS sequence"/>
</dbReference>
<name>A0ABY1KXR5_9BACI</name>
<evidence type="ECO:0008006" key="3">
    <source>
        <dbReference type="Google" id="ProtNLM"/>
    </source>
</evidence>
<dbReference type="EMBL" id="FTOK01000009">
    <property type="protein sequence ID" value="SIS90103.1"/>
    <property type="molecule type" value="Genomic_DNA"/>
</dbReference>
<sequence length="98" mass="11670">MKKAILYYRSSTDQSNEQVIEFIEERLPFLEEKYSIQGVYIDGSDMREEFENLVQLDLSFLDALILNRNLSDEFDEILLQEISRRESFSVVYISDFLK</sequence>
<proteinExistence type="predicted"/>
<gene>
    <name evidence="1" type="ORF">SAMN05421758_10918</name>
</gene>
<organism evidence="1 2">
    <name type="scientific">Salimicrobium salexigens</name>
    <dbReference type="NCBI Taxonomy" id="908941"/>
    <lineage>
        <taxon>Bacteria</taxon>
        <taxon>Bacillati</taxon>
        <taxon>Bacillota</taxon>
        <taxon>Bacilli</taxon>
        <taxon>Bacillales</taxon>
        <taxon>Bacillaceae</taxon>
        <taxon>Salimicrobium</taxon>
    </lineage>
</organism>
<evidence type="ECO:0000313" key="1">
    <source>
        <dbReference type="EMBL" id="SIS90103.1"/>
    </source>
</evidence>
<reference evidence="1 2" key="1">
    <citation type="submission" date="2017-01" db="EMBL/GenBank/DDBJ databases">
        <authorList>
            <person name="Varghese N."/>
            <person name="Submissions S."/>
        </authorList>
    </citation>
    <scope>NUCLEOTIDE SEQUENCE [LARGE SCALE GENOMIC DNA]</scope>
    <source>
        <strain evidence="1 2">DSM 22782</strain>
    </source>
</reference>
<accession>A0ABY1KXR5</accession>
<protein>
    <recommendedName>
        <fullName evidence="3">Resolvase, N terminal domain</fullName>
    </recommendedName>
</protein>
<keyword evidence="2" id="KW-1185">Reference proteome</keyword>